<dbReference type="Proteomes" id="UP001153069">
    <property type="component" value="Unassembled WGS sequence"/>
</dbReference>
<dbReference type="InterPro" id="IPR044518">
    <property type="entry name" value="ARF_GAP_AGD11/12/13"/>
</dbReference>
<feature type="domain" description="Arf-GAP" evidence="3">
    <location>
        <begin position="13"/>
        <end position="146"/>
    </location>
</feature>
<evidence type="ECO:0000256" key="2">
    <source>
        <dbReference type="SAM" id="MobiDB-lite"/>
    </source>
</evidence>
<gene>
    <name evidence="4" type="ORF">SEMRO_380_G130620.1</name>
</gene>
<evidence type="ECO:0000256" key="1">
    <source>
        <dbReference type="PROSITE-ProRule" id="PRU00288"/>
    </source>
</evidence>
<dbReference type="InterPro" id="IPR037278">
    <property type="entry name" value="ARFGAP/RecO"/>
</dbReference>
<evidence type="ECO:0000259" key="3">
    <source>
        <dbReference type="PROSITE" id="PS50115"/>
    </source>
</evidence>
<name>A0A9N8DYK5_9STRA</name>
<dbReference type="OrthoDB" id="73919at2759"/>
<dbReference type="InterPro" id="IPR001164">
    <property type="entry name" value="ArfGAP_dom"/>
</dbReference>
<dbReference type="Gene3D" id="1.10.220.150">
    <property type="entry name" value="Arf GTPase activating protein"/>
    <property type="match status" value="1"/>
</dbReference>
<accession>A0A9N8DYK5</accession>
<dbReference type="PROSITE" id="PS50115">
    <property type="entry name" value="ARFGAP"/>
    <property type="match status" value="1"/>
</dbReference>
<keyword evidence="1" id="KW-0862">Zinc</keyword>
<dbReference type="EMBL" id="CAICTM010000379">
    <property type="protein sequence ID" value="CAB9509221.1"/>
    <property type="molecule type" value="Genomic_DNA"/>
</dbReference>
<dbReference type="SMART" id="SM00105">
    <property type="entry name" value="ArfGap"/>
    <property type="match status" value="1"/>
</dbReference>
<dbReference type="PANTHER" id="PTHR46220">
    <property type="entry name" value="ADP-RIBOSYLATION FACTOR GTPASE-ACTIVATING PROTEIN AGD12"/>
    <property type="match status" value="1"/>
</dbReference>
<dbReference type="AlphaFoldDB" id="A0A9N8DYK5"/>
<dbReference type="InterPro" id="IPR038508">
    <property type="entry name" value="ArfGAP_dom_sf"/>
</dbReference>
<feature type="compositionally biased region" description="Basic residues" evidence="2">
    <location>
        <begin position="152"/>
        <end position="162"/>
    </location>
</feature>
<evidence type="ECO:0000313" key="5">
    <source>
        <dbReference type="Proteomes" id="UP001153069"/>
    </source>
</evidence>
<dbReference type="SUPFAM" id="SSF57863">
    <property type="entry name" value="ArfGap/RecO-like zinc finger"/>
    <property type="match status" value="1"/>
</dbReference>
<dbReference type="GO" id="GO:0008270">
    <property type="term" value="F:zinc ion binding"/>
    <property type="evidence" value="ECO:0007669"/>
    <property type="project" value="UniProtKB-KW"/>
</dbReference>
<evidence type="ECO:0000313" key="4">
    <source>
        <dbReference type="EMBL" id="CAB9509221.1"/>
    </source>
</evidence>
<reference evidence="4" key="1">
    <citation type="submission" date="2020-06" db="EMBL/GenBank/DDBJ databases">
        <authorList>
            <consortium name="Plant Systems Biology data submission"/>
        </authorList>
    </citation>
    <scope>NUCLEOTIDE SEQUENCE</scope>
    <source>
        <strain evidence="4">D6</strain>
    </source>
</reference>
<proteinExistence type="predicted"/>
<comment type="caution">
    <text evidence="4">The sequence shown here is derived from an EMBL/GenBank/DDBJ whole genome shotgun (WGS) entry which is preliminary data.</text>
</comment>
<keyword evidence="5" id="KW-1185">Reference proteome</keyword>
<feature type="region of interest" description="Disordered" evidence="2">
    <location>
        <begin position="144"/>
        <end position="165"/>
    </location>
</feature>
<sequence>MLPSSSSLSPEMQSRMESILLSRANQTCADCPASNPEWVSFIHERSRRTLGVLCCSQCAQHHHFELGDKRCHIKYLKMTHEWAIVDIQTLENTGNAFVNATYEANLTSFDKTFVHPSEEVECTRRAKFIKNKYKKRKFRKAESFDSATQRMAHAHSPIRRRATAPGREVAEMLSLSEVEEDTSLKRTNTSGHLSLRAAVNGKRLAVVHSPKRDMRNRRLSKITASGMIMIALPSDTRGRQSYNQAA</sequence>
<dbReference type="Pfam" id="PF01412">
    <property type="entry name" value="ArfGap"/>
    <property type="match status" value="1"/>
</dbReference>
<dbReference type="PANTHER" id="PTHR46220:SF1">
    <property type="entry name" value="ADP-RIBOSYLATION FACTOR GTPASE-ACTIVATING PROTEIN AGD12"/>
    <property type="match status" value="1"/>
</dbReference>
<keyword evidence="1" id="KW-0863">Zinc-finger</keyword>
<protein>
    <submittedName>
        <fullName evidence="4">GAP domain, ANK repeat and PH domain-containing protein 2</fullName>
    </submittedName>
</protein>
<keyword evidence="1" id="KW-0479">Metal-binding</keyword>
<dbReference type="GO" id="GO:0005543">
    <property type="term" value="F:phospholipid binding"/>
    <property type="evidence" value="ECO:0007669"/>
    <property type="project" value="InterPro"/>
</dbReference>
<dbReference type="GO" id="GO:0005096">
    <property type="term" value="F:GTPase activator activity"/>
    <property type="evidence" value="ECO:0007669"/>
    <property type="project" value="InterPro"/>
</dbReference>
<organism evidence="4 5">
    <name type="scientific">Seminavis robusta</name>
    <dbReference type="NCBI Taxonomy" id="568900"/>
    <lineage>
        <taxon>Eukaryota</taxon>
        <taxon>Sar</taxon>
        <taxon>Stramenopiles</taxon>
        <taxon>Ochrophyta</taxon>
        <taxon>Bacillariophyta</taxon>
        <taxon>Bacillariophyceae</taxon>
        <taxon>Bacillariophycidae</taxon>
        <taxon>Naviculales</taxon>
        <taxon>Naviculaceae</taxon>
        <taxon>Seminavis</taxon>
    </lineage>
</organism>